<organism evidence="2 3">
    <name type="scientific">Cichlidogyrus casuarinus</name>
    <dbReference type="NCBI Taxonomy" id="1844966"/>
    <lineage>
        <taxon>Eukaryota</taxon>
        <taxon>Metazoa</taxon>
        <taxon>Spiralia</taxon>
        <taxon>Lophotrochozoa</taxon>
        <taxon>Platyhelminthes</taxon>
        <taxon>Monogenea</taxon>
        <taxon>Monopisthocotylea</taxon>
        <taxon>Dactylogyridea</taxon>
        <taxon>Ancyrocephalidae</taxon>
        <taxon>Cichlidogyrus</taxon>
    </lineage>
</organism>
<protein>
    <submittedName>
        <fullName evidence="2">Uncharacterized protein</fullName>
    </submittedName>
</protein>
<name>A0ABD2PLW5_9PLAT</name>
<keyword evidence="1" id="KW-1133">Transmembrane helix</keyword>
<reference evidence="2 3" key="1">
    <citation type="submission" date="2024-11" db="EMBL/GenBank/DDBJ databases">
        <title>Adaptive evolution of stress response genes in parasites aligns with host niche diversity.</title>
        <authorList>
            <person name="Hahn C."/>
            <person name="Resl P."/>
        </authorList>
    </citation>
    <scope>NUCLEOTIDE SEQUENCE [LARGE SCALE GENOMIC DNA]</scope>
    <source>
        <strain evidence="2">EGGRZ-B1_66</strain>
        <tissue evidence="2">Body</tissue>
    </source>
</reference>
<proteinExistence type="predicted"/>
<evidence type="ECO:0000256" key="1">
    <source>
        <dbReference type="SAM" id="Phobius"/>
    </source>
</evidence>
<keyword evidence="1" id="KW-0472">Membrane</keyword>
<dbReference type="EMBL" id="JBJKFK010005153">
    <property type="protein sequence ID" value="KAL3308490.1"/>
    <property type="molecule type" value="Genomic_DNA"/>
</dbReference>
<comment type="caution">
    <text evidence="2">The sequence shown here is derived from an EMBL/GenBank/DDBJ whole genome shotgun (WGS) entry which is preliminary data.</text>
</comment>
<feature type="transmembrane region" description="Helical" evidence="1">
    <location>
        <begin position="115"/>
        <end position="142"/>
    </location>
</feature>
<gene>
    <name evidence="2" type="ORF">Ciccas_012978</name>
</gene>
<keyword evidence="1" id="KW-0812">Transmembrane</keyword>
<sequence>MRFCLGNGSLARFLRVRGTAITHPVLDHLWHFHSSPITDLVLDSQEALVVLAQSQIRTVNCEIGRIATLHAIMCIFNRRLTGEKSDHLDACSGQRSDAASSKDHQLAQTSFRNNILSIITIVLTGLLLVAFAGGSALLFLLCKRDKAQRLKMKSELERQQYWTYNRDNRLQHKESAENYNMDFYVENSEQEQVEYYTPYPKMLPKSFLKGENSQDEDSITIENSIATTTPRLGLASCEGDSLFTRSTMDKRFAFTNSQIHQENFLTLQLNKCKHFPVEQARQKFSPSKERLVIM</sequence>
<dbReference type="AlphaFoldDB" id="A0ABD2PLW5"/>
<dbReference type="Proteomes" id="UP001626550">
    <property type="component" value="Unassembled WGS sequence"/>
</dbReference>
<evidence type="ECO:0000313" key="2">
    <source>
        <dbReference type="EMBL" id="KAL3308490.1"/>
    </source>
</evidence>
<accession>A0ABD2PLW5</accession>
<keyword evidence="3" id="KW-1185">Reference proteome</keyword>
<evidence type="ECO:0000313" key="3">
    <source>
        <dbReference type="Proteomes" id="UP001626550"/>
    </source>
</evidence>